<evidence type="ECO:0000313" key="2">
    <source>
        <dbReference type="EMBL" id="MBC9795834.1"/>
    </source>
</evidence>
<evidence type="ECO:0000313" key="3">
    <source>
        <dbReference type="Proteomes" id="UP000653730"/>
    </source>
</evidence>
<proteinExistence type="predicted"/>
<feature type="chain" id="PRO_5036943515" evidence="1">
    <location>
        <begin position="20"/>
        <end position="148"/>
    </location>
</feature>
<protein>
    <submittedName>
        <fullName evidence="2">Uncharacterized protein</fullName>
    </submittedName>
</protein>
<keyword evidence="3" id="KW-1185">Reference proteome</keyword>
<reference evidence="2 3" key="1">
    <citation type="submission" date="2020-09" db="EMBL/GenBank/DDBJ databases">
        <title>Sinomicrobium weinanense sp. nov., a halophilic bacteria isolated from saline-alkali soil.</title>
        <authorList>
            <person name="Wu P."/>
            <person name="Ren H."/>
            <person name="Mei Y."/>
            <person name="Liang Y."/>
            <person name="Chen Z."/>
        </authorList>
    </citation>
    <scope>NUCLEOTIDE SEQUENCE [LARGE SCALE GENOMIC DNA]</scope>
    <source>
        <strain evidence="2 3">FJxs</strain>
    </source>
</reference>
<organism evidence="2 3">
    <name type="scientific">Sinomicrobium weinanense</name>
    <dbReference type="NCBI Taxonomy" id="2842200"/>
    <lineage>
        <taxon>Bacteria</taxon>
        <taxon>Pseudomonadati</taxon>
        <taxon>Bacteroidota</taxon>
        <taxon>Flavobacteriia</taxon>
        <taxon>Flavobacteriales</taxon>
        <taxon>Flavobacteriaceae</taxon>
        <taxon>Sinomicrobium</taxon>
    </lineage>
</organism>
<name>A0A926Q2G7_9FLAO</name>
<evidence type="ECO:0000256" key="1">
    <source>
        <dbReference type="SAM" id="SignalP"/>
    </source>
</evidence>
<dbReference type="EMBL" id="JACVDC010000016">
    <property type="protein sequence ID" value="MBC9795834.1"/>
    <property type="molecule type" value="Genomic_DNA"/>
</dbReference>
<accession>A0A926Q2G7</accession>
<sequence>MRKYLIIFLVSLMMVNCMNDCNTIREDLMIEIKKYIEYCEKRADSLEIATETDIYYVNFSIKEDKKFVDIFQECYYNKEYMDGYITIEENKVFFYNSFDSLVDVKCLDTAELLGVPDENSKAAETGFNPVVWTYLVKKDELIRIYEEE</sequence>
<comment type="caution">
    <text evidence="2">The sequence shown here is derived from an EMBL/GenBank/DDBJ whole genome shotgun (WGS) entry which is preliminary data.</text>
</comment>
<keyword evidence="1" id="KW-0732">Signal</keyword>
<feature type="signal peptide" evidence="1">
    <location>
        <begin position="1"/>
        <end position="19"/>
    </location>
</feature>
<dbReference type="RefSeq" id="WP_187964984.1">
    <property type="nucleotide sequence ID" value="NZ_JACVDC010000016.1"/>
</dbReference>
<dbReference type="AlphaFoldDB" id="A0A926Q2G7"/>
<gene>
    <name evidence="2" type="ORF">IBL28_07645</name>
</gene>
<dbReference type="Proteomes" id="UP000653730">
    <property type="component" value="Unassembled WGS sequence"/>
</dbReference>